<evidence type="ECO:0000313" key="2">
    <source>
        <dbReference type="Proteomes" id="UP000225889"/>
    </source>
</evidence>
<dbReference type="AlphaFoldDB" id="A0A2G3DR39"/>
<sequence length="103" mass="11997">QKEDALLFSDNYLKYANKFFERNNIDANADSMEFRDCSKKNMEVLFEQDFDAIKDLLMEIAGALVYFMVSNNNAMIGIKNGWLELNVKKQARDGHIFINNYNV</sequence>
<gene>
    <name evidence="1" type="ORF">CSX01_14840</name>
</gene>
<name>A0A2G3DR39_9FIRM</name>
<organism evidence="1 2">
    <name type="scientific">Pseudobutyrivibrio ruminis</name>
    <dbReference type="NCBI Taxonomy" id="46206"/>
    <lineage>
        <taxon>Bacteria</taxon>
        <taxon>Bacillati</taxon>
        <taxon>Bacillota</taxon>
        <taxon>Clostridia</taxon>
        <taxon>Lachnospirales</taxon>
        <taxon>Lachnospiraceae</taxon>
        <taxon>Pseudobutyrivibrio</taxon>
    </lineage>
</organism>
<evidence type="ECO:0000313" key="1">
    <source>
        <dbReference type="EMBL" id="PHU33517.1"/>
    </source>
</evidence>
<comment type="caution">
    <text evidence="1">The sequence shown here is derived from an EMBL/GenBank/DDBJ whole genome shotgun (WGS) entry which is preliminary data.</text>
</comment>
<dbReference type="RefSeq" id="WP_189270172.1">
    <property type="nucleotide sequence ID" value="NZ_PDYF01000084.1"/>
</dbReference>
<feature type="non-terminal residue" evidence="1">
    <location>
        <position position="103"/>
    </location>
</feature>
<reference evidence="1 2" key="2">
    <citation type="submission" date="2017-10" db="EMBL/GenBank/DDBJ databases">
        <authorList>
            <person name="Banno H."/>
            <person name="Chua N.-H."/>
        </authorList>
    </citation>
    <scope>NUCLEOTIDE SEQUENCE [LARGE SCALE GENOMIC DNA]</scope>
    <source>
        <strain evidence="1 2">JK626</strain>
    </source>
</reference>
<protein>
    <submittedName>
        <fullName evidence="1">Uncharacterized protein</fullName>
    </submittedName>
</protein>
<dbReference type="Proteomes" id="UP000225889">
    <property type="component" value="Unassembled WGS sequence"/>
</dbReference>
<dbReference type="EMBL" id="PDYF01000084">
    <property type="protein sequence ID" value="PHU33517.1"/>
    <property type="molecule type" value="Genomic_DNA"/>
</dbReference>
<reference evidence="1 2" key="1">
    <citation type="submission" date="2017-10" db="EMBL/GenBank/DDBJ databases">
        <title>Resolving the taxonomy of Roseburia spp., Eubacterium rectale and Agathobacter spp. through phylogenomic analysis.</title>
        <authorList>
            <person name="Sheridan P.O."/>
            <person name="Walker A.W."/>
            <person name="Duncan S.H."/>
            <person name="Scott K.P."/>
            <person name="Toole P.W.O."/>
            <person name="Luis P."/>
            <person name="Flint H.J."/>
        </authorList>
    </citation>
    <scope>NUCLEOTIDE SEQUENCE [LARGE SCALE GENOMIC DNA]</scope>
    <source>
        <strain evidence="1 2">JK626</strain>
    </source>
</reference>
<accession>A0A2G3DR39</accession>
<proteinExistence type="predicted"/>
<feature type="non-terminal residue" evidence="1">
    <location>
        <position position="1"/>
    </location>
</feature>